<dbReference type="GO" id="GO:0036503">
    <property type="term" value="P:ERAD pathway"/>
    <property type="evidence" value="ECO:0007669"/>
    <property type="project" value="UniProtKB-ARBA"/>
</dbReference>
<keyword evidence="13" id="KW-1185">Reference proteome</keyword>
<dbReference type="PANTHER" id="PTHR11742:SF55">
    <property type="entry name" value="ENDOPLASMIC RETICULUM MANNOSYL-OLIGOSACCHARIDE 1,2-ALPHA-MANNOSIDASE"/>
    <property type="match status" value="1"/>
</dbReference>
<feature type="disulfide bond" evidence="10">
    <location>
        <begin position="280"/>
        <end position="311"/>
    </location>
</feature>
<evidence type="ECO:0000256" key="10">
    <source>
        <dbReference type="PIRSR" id="PIRSR601382-3"/>
    </source>
</evidence>
<evidence type="ECO:0000256" key="8">
    <source>
        <dbReference type="ARBA" id="ARBA00047669"/>
    </source>
</evidence>
<dbReference type="Gene3D" id="1.50.10.10">
    <property type="match status" value="1"/>
</dbReference>
<evidence type="ECO:0000256" key="3">
    <source>
        <dbReference type="ARBA" id="ARBA00007658"/>
    </source>
</evidence>
<dbReference type="GO" id="GO:0016020">
    <property type="term" value="C:membrane"/>
    <property type="evidence" value="ECO:0007669"/>
    <property type="project" value="InterPro"/>
</dbReference>
<dbReference type="Pfam" id="PF01532">
    <property type="entry name" value="Glyco_hydro_47"/>
    <property type="match status" value="1"/>
</dbReference>
<dbReference type="GO" id="GO:0005975">
    <property type="term" value="P:carbohydrate metabolic process"/>
    <property type="evidence" value="ECO:0007669"/>
    <property type="project" value="InterPro"/>
</dbReference>
<feature type="non-terminal residue" evidence="12">
    <location>
        <position position="1"/>
    </location>
</feature>
<keyword evidence="4" id="KW-0479">Metal-binding</keyword>
<evidence type="ECO:0000256" key="6">
    <source>
        <dbReference type="ARBA" id="ARBA00022837"/>
    </source>
</evidence>
<name>A0A1E4TLT8_9ASCO</name>
<accession>A0A1E4TLT8</accession>
<dbReference type="EC" id="3.2.1.-" evidence="11"/>
<dbReference type="EMBL" id="KV453841">
    <property type="protein sequence ID" value="ODV92703.1"/>
    <property type="molecule type" value="Genomic_DNA"/>
</dbReference>
<feature type="non-terminal residue" evidence="12">
    <location>
        <position position="454"/>
    </location>
</feature>
<sequence length="454" mass="49969">RQETVRDVFRQTWDAYYKQAFGYDEYLPLTHSGAGGVDKSAIGSIIVDALDTMIIMDLPQECSQAREWVSSNLKYDHDIVLNTFDTTTRLLGGLLSAYYLSKDDLYLDRAVQLGNRLLTAFSSTSALPSAEFNLRSGVKPATSSTTSIGAASLQLELNYLSQIVGESLYRDKADALNKLFASYHLDAALLPNTVSVYDSSVPGVAISLGSGAAVHYSGLLKQYLQSNGANKDLKRFYNNATADIRERLVQKSQNKGYTYIAELPFGRDGEISPKMDHSVCSFSGTLALGAAKANPKDNSDLRLAFELARTCMAMYTNTASGLAPAAAFFNNTQSDGADDMLIRPAYAQNLQSADTVESLFILWRITGDTVYREWGWRIFVNFVEQTRVPGGSSARGYCSVEDVTKNPAKLLNRMDPAWMAKTLKFLYLLFDDEGTLPLDEVVFSAGGHPFPRFT</sequence>
<comment type="similarity">
    <text evidence="3 11">Belongs to the glycosyl hydrolase 47 family.</text>
</comment>
<dbReference type="InterPro" id="IPR050749">
    <property type="entry name" value="Glycosyl_Hydrolase_47"/>
</dbReference>
<keyword evidence="5 11" id="KW-0378">Hydrolase</keyword>
<evidence type="ECO:0000256" key="7">
    <source>
        <dbReference type="ARBA" id="ARBA00023157"/>
    </source>
</evidence>
<keyword evidence="6" id="KW-0106">Calcium</keyword>
<comment type="pathway">
    <text evidence="2">Protein modification; protein glycosylation.</text>
</comment>
<organism evidence="12 13">
    <name type="scientific">Tortispora caseinolytica NRRL Y-17796</name>
    <dbReference type="NCBI Taxonomy" id="767744"/>
    <lineage>
        <taxon>Eukaryota</taxon>
        <taxon>Fungi</taxon>
        <taxon>Dikarya</taxon>
        <taxon>Ascomycota</taxon>
        <taxon>Saccharomycotina</taxon>
        <taxon>Trigonopsidomycetes</taxon>
        <taxon>Trigonopsidales</taxon>
        <taxon>Trigonopsidaceae</taxon>
        <taxon>Tortispora</taxon>
    </lineage>
</organism>
<evidence type="ECO:0000256" key="9">
    <source>
        <dbReference type="ARBA" id="ARBA00048605"/>
    </source>
</evidence>
<dbReference type="GO" id="GO:0004571">
    <property type="term" value="F:mannosyl-oligosaccharide 1,2-alpha-mannosidase activity"/>
    <property type="evidence" value="ECO:0007669"/>
    <property type="project" value="UniProtKB-EC"/>
</dbReference>
<dbReference type="GO" id="GO:0005783">
    <property type="term" value="C:endoplasmic reticulum"/>
    <property type="evidence" value="ECO:0007669"/>
    <property type="project" value="TreeGrafter"/>
</dbReference>
<dbReference type="GO" id="GO:0005509">
    <property type="term" value="F:calcium ion binding"/>
    <property type="evidence" value="ECO:0007669"/>
    <property type="project" value="InterPro"/>
</dbReference>
<dbReference type="PRINTS" id="PR00747">
    <property type="entry name" value="GLYHDRLASE47"/>
</dbReference>
<keyword evidence="7 10" id="KW-1015">Disulfide bond</keyword>
<dbReference type="InterPro" id="IPR012341">
    <property type="entry name" value="6hp_glycosidase-like_sf"/>
</dbReference>
<comment type="catalytic activity">
    <reaction evidence="8">
        <text>N(4)-(alpha-D-Man-(1-&gt;2)-alpha-D-Man-(1-&gt;2)-alpha-D-Man-(1-&gt;3)-[alpha-D-Man-(1-&gt;3)-[alpha-D-Man-(1-&gt;2)-alpha-D-Man-(1-&gt;6)]-alpha-D-Man-(1-&gt;6)]-beta-D-Man-(1-&gt;4)-beta-D-GlcNAc-(1-&gt;4)-beta-D-GlcNAc)-L-asparaginyl-[protein] (N-glucan mannose isomer 8A1,2,3B1,3) + 3 H2O = N(4)-(alpha-D-Man-(1-&gt;3)-[alpha-D-Man-(1-&gt;3)-[alpha-D-Man-(1-&gt;6)]-alpha-D-Man-(1-&gt;6)]-beta-D-Man-(1-&gt;4)-beta-D-GlcNAc-(1-&gt;4)-beta-D-GlcNAc)-L-asparaginyl-[protein] (N-glucan mannose isomer 5A1,2) + 3 beta-D-mannose</text>
        <dbReference type="Rhea" id="RHEA:56028"/>
        <dbReference type="Rhea" id="RHEA-COMP:14358"/>
        <dbReference type="Rhea" id="RHEA-COMP:14367"/>
        <dbReference type="ChEBI" id="CHEBI:15377"/>
        <dbReference type="ChEBI" id="CHEBI:28563"/>
        <dbReference type="ChEBI" id="CHEBI:59087"/>
        <dbReference type="ChEBI" id="CHEBI:60628"/>
        <dbReference type="EC" id="3.2.1.113"/>
    </reaction>
</comment>
<reference evidence="13" key="1">
    <citation type="submission" date="2016-02" db="EMBL/GenBank/DDBJ databases">
        <title>Comparative genomics of biotechnologically important yeasts.</title>
        <authorList>
            <consortium name="DOE Joint Genome Institute"/>
            <person name="Riley R."/>
            <person name="Haridas S."/>
            <person name="Wolfe K.H."/>
            <person name="Lopes M.R."/>
            <person name="Hittinger C.T."/>
            <person name="Goker M."/>
            <person name="Salamov A."/>
            <person name="Wisecaver J."/>
            <person name="Long T.M."/>
            <person name="Aerts A.L."/>
            <person name="Barry K."/>
            <person name="Choi C."/>
            <person name="Clum A."/>
            <person name="Coughlan A.Y."/>
            <person name="Deshpande S."/>
            <person name="Douglass A.P."/>
            <person name="Hanson S.J."/>
            <person name="Klenk H.-P."/>
            <person name="Labutti K."/>
            <person name="Lapidus A."/>
            <person name="Lindquist E."/>
            <person name="Lipzen A."/>
            <person name="Meier-Kolthoff J.P."/>
            <person name="Ohm R.A."/>
            <person name="Otillar R.P."/>
            <person name="Pangilinan J."/>
            <person name="Peng Y."/>
            <person name="Rokas A."/>
            <person name="Rosa C.A."/>
            <person name="Scheuner C."/>
            <person name="Sibirny A.A."/>
            <person name="Slot J.C."/>
            <person name="Stielow J.B."/>
            <person name="Sun H."/>
            <person name="Kurtzman C.P."/>
            <person name="Blackwell M."/>
            <person name="Jeffries T.W."/>
            <person name="Grigoriev I.V."/>
        </authorList>
    </citation>
    <scope>NUCLEOTIDE SEQUENCE [LARGE SCALE GENOMIC DNA]</scope>
    <source>
        <strain evidence="13">NRRL Y-17796</strain>
    </source>
</reference>
<evidence type="ECO:0000313" key="12">
    <source>
        <dbReference type="EMBL" id="ODV92703.1"/>
    </source>
</evidence>
<comment type="cofactor">
    <cofactor evidence="1">
        <name>Ca(2+)</name>
        <dbReference type="ChEBI" id="CHEBI:29108"/>
    </cofactor>
</comment>
<dbReference type="PANTHER" id="PTHR11742">
    <property type="entry name" value="MANNOSYL-OLIGOSACCHARIDE ALPHA-1,2-MANNOSIDASE-RELATED"/>
    <property type="match status" value="1"/>
</dbReference>
<dbReference type="AlphaFoldDB" id="A0A1E4TLT8"/>
<comment type="catalytic activity">
    <reaction evidence="9">
        <text>N(4)-(alpha-D-Man-(1-&gt;2)-alpha-D-Man-(1-&gt;2)-alpha-D-Man-(1-&gt;3)-[alpha-D-Man-(1-&gt;2)-alpha-D-Man-(1-&gt;3)-[alpha-D-Man-(1-&gt;2)-alpha-D-Man-(1-&gt;6)]-alpha-D-Man-(1-&gt;6)]-beta-D-Man-(1-&gt;4)-beta-D-GlcNAc-(1-&gt;4)-beta-D-GlcNAc)-L-asparaginyl-[protein] (N-glucan mannose isomer 9A1,2,3B1,2,3) + 4 H2O = N(4)-(alpha-D-Man-(1-&gt;3)-[alpha-D-Man-(1-&gt;3)-[alpha-D-Man-(1-&gt;6)]-alpha-D-Man-(1-&gt;6)]-beta-D-Man-(1-&gt;4)-beta-D-GlcNAc-(1-&gt;4)-beta-D-GlcNAc)-L-asparaginyl-[protein] (N-glucan mannose isomer 5A1,2) + 4 beta-D-mannose</text>
        <dbReference type="Rhea" id="RHEA:56008"/>
        <dbReference type="Rhea" id="RHEA-COMP:14356"/>
        <dbReference type="Rhea" id="RHEA-COMP:14367"/>
        <dbReference type="ChEBI" id="CHEBI:15377"/>
        <dbReference type="ChEBI" id="CHEBI:28563"/>
        <dbReference type="ChEBI" id="CHEBI:59087"/>
        <dbReference type="ChEBI" id="CHEBI:139493"/>
        <dbReference type="EC" id="3.2.1.113"/>
    </reaction>
</comment>
<evidence type="ECO:0000256" key="1">
    <source>
        <dbReference type="ARBA" id="ARBA00001913"/>
    </source>
</evidence>
<keyword evidence="11" id="KW-0326">Glycosidase</keyword>
<dbReference type="InterPro" id="IPR001382">
    <property type="entry name" value="Glyco_hydro_47"/>
</dbReference>
<evidence type="ECO:0000256" key="4">
    <source>
        <dbReference type="ARBA" id="ARBA00022723"/>
    </source>
</evidence>
<dbReference type="InterPro" id="IPR036026">
    <property type="entry name" value="Seven-hairpin_glycosidases"/>
</dbReference>
<protein>
    <recommendedName>
        <fullName evidence="11">alpha-1,2-Mannosidase</fullName>
        <ecNumber evidence="11">3.2.1.-</ecNumber>
    </recommendedName>
</protein>
<dbReference type="SUPFAM" id="SSF48225">
    <property type="entry name" value="Seven-hairpin glycosidases"/>
    <property type="match status" value="1"/>
</dbReference>
<evidence type="ECO:0000313" key="13">
    <source>
        <dbReference type="Proteomes" id="UP000095023"/>
    </source>
</evidence>
<evidence type="ECO:0000256" key="11">
    <source>
        <dbReference type="RuleBase" id="RU361193"/>
    </source>
</evidence>
<gene>
    <name evidence="12" type="ORF">CANCADRAFT_17337</name>
</gene>
<proteinExistence type="inferred from homology"/>
<evidence type="ECO:0000256" key="2">
    <source>
        <dbReference type="ARBA" id="ARBA00004922"/>
    </source>
</evidence>
<evidence type="ECO:0000256" key="5">
    <source>
        <dbReference type="ARBA" id="ARBA00022801"/>
    </source>
</evidence>
<dbReference type="Proteomes" id="UP000095023">
    <property type="component" value="Unassembled WGS sequence"/>
</dbReference>
<dbReference type="OrthoDB" id="8118055at2759"/>